<feature type="transmembrane region" description="Helical" evidence="11">
    <location>
        <begin position="793"/>
        <end position="811"/>
    </location>
</feature>
<dbReference type="PROSITE" id="PS00154">
    <property type="entry name" value="ATPASE_E1_E2"/>
    <property type="match status" value="1"/>
</dbReference>
<dbReference type="InterPro" id="IPR036163">
    <property type="entry name" value="HMA_dom_sf"/>
</dbReference>
<dbReference type="InterPro" id="IPR001757">
    <property type="entry name" value="P_typ_ATPase"/>
</dbReference>
<organism evidence="13 14">
    <name type="scientific">Saliphagus infecundisoli</name>
    <dbReference type="NCBI Taxonomy" id="1849069"/>
    <lineage>
        <taxon>Archaea</taxon>
        <taxon>Methanobacteriati</taxon>
        <taxon>Methanobacteriota</taxon>
        <taxon>Stenosarchaea group</taxon>
        <taxon>Halobacteria</taxon>
        <taxon>Halobacteriales</taxon>
        <taxon>Natrialbaceae</taxon>
        <taxon>Saliphagus</taxon>
    </lineage>
</organism>
<evidence type="ECO:0000256" key="5">
    <source>
        <dbReference type="ARBA" id="ARBA00022741"/>
    </source>
</evidence>
<dbReference type="GO" id="GO:0012505">
    <property type="term" value="C:endomembrane system"/>
    <property type="evidence" value="ECO:0007669"/>
    <property type="project" value="UniProtKB-SubCell"/>
</dbReference>
<dbReference type="SUPFAM" id="SSF81665">
    <property type="entry name" value="Calcium ATPase, transmembrane domain M"/>
    <property type="match status" value="1"/>
</dbReference>
<evidence type="ECO:0000259" key="12">
    <source>
        <dbReference type="PROSITE" id="PS50846"/>
    </source>
</evidence>
<keyword evidence="9 11" id="KW-0472">Membrane</keyword>
<dbReference type="InterPro" id="IPR023298">
    <property type="entry name" value="ATPase_P-typ_TM_dom_sf"/>
</dbReference>
<evidence type="ECO:0000256" key="10">
    <source>
        <dbReference type="SAM" id="MobiDB-lite"/>
    </source>
</evidence>
<dbReference type="InterPro" id="IPR018303">
    <property type="entry name" value="ATPase_P-typ_P_site"/>
</dbReference>
<dbReference type="PROSITE" id="PS01229">
    <property type="entry name" value="COF_2"/>
    <property type="match status" value="1"/>
</dbReference>
<dbReference type="GO" id="GO:0005524">
    <property type="term" value="F:ATP binding"/>
    <property type="evidence" value="ECO:0007669"/>
    <property type="project" value="UniProtKB-KW"/>
</dbReference>
<dbReference type="SUPFAM" id="SSF56784">
    <property type="entry name" value="HAD-like"/>
    <property type="match status" value="1"/>
</dbReference>
<dbReference type="SFLD" id="SFLDG00002">
    <property type="entry name" value="C1.7:_P-type_atpase_like"/>
    <property type="match status" value="1"/>
</dbReference>
<dbReference type="RefSeq" id="WP_224829579.1">
    <property type="nucleotide sequence ID" value="NZ_JAIVEF010000021.1"/>
</dbReference>
<name>A0ABD5QAJ3_9EURY</name>
<dbReference type="SUPFAM" id="SSF81660">
    <property type="entry name" value="Metal cation-transporting ATPase, ATP-binding domain N"/>
    <property type="match status" value="1"/>
</dbReference>
<dbReference type="SUPFAM" id="SSF81653">
    <property type="entry name" value="Calcium ATPase, transduction domain A"/>
    <property type="match status" value="1"/>
</dbReference>
<dbReference type="Pfam" id="PF00122">
    <property type="entry name" value="E1-E2_ATPase"/>
    <property type="match status" value="1"/>
</dbReference>
<dbReference type="Gene3D" id="3.30.70.100">
    <property type="match status" value="1"/>
</dbReference>
<dbReference type="InterPro" id="IPR027256">
    <property type="entry name" value="P-typ_ATPase_IB"/>
</dbReference>
<evidence type="ECO:0000256" key="9">
    <source>
        <dbReference type="ARBA" id="ARBA00023136"/>
    </source>
</evidence>
<keyword evidence="4" id="KW-0479">Metal-binding</keyword>
<feature type="region of interest" description="Disordered" evidence="10">
    <location>
        <begin position="48"/>
        <end position="75"/>
    </location>
</feature>
<evidence type="ECO:0000313" key="13">
    <source>
        <dbReference type="EMBL" id="MFC4986776.1"/>
    </source>
</evidence>
<feature type="transmembrane region" description="Helical" evidence="11">
    <location>
        <begin position="287"/>
        <end position="305"/>
    </location>
</feature>
<dbReference type="PROSITE" id="PS50846">
    <property type="entry name" value="HMA_2"/>
    <property type="match status" value="1"/>
</dbReference>
<dbReference type="Gene3D" id="2.70.150.10">
    <property type="entry name" value="Calcium-transporting ATPase, cytoplasmic transduction domain A"/>
    <property type="match status" value="1"/>
</dbReference>
<dbReference type="InterPro" id="IPR008250">
    <property type="entry name" value="ATPase_P-typ_transduc_dom_A_sf"/>
</dbReference>
<proteinExistence type="inferred from homology"/>
<comment type="subcellular location">
    <subcellularLocation>
        <location evidence="1">Endomembrane system</location>
        <topology evidence="1">Multi-pass membrane protein</topology>
    </subcellularLocation>
</comment>
<accession>A0ABD5QAJ3</accession>
<feature type="compositionally biased region" description="Polar residues" evidence="10">
    <location>
        <begin position="55"/>
        <end position="69"/>
    </location>
</feature>
<keyword evidence="14" id="KW-1185">Reference proteome</keyword>
<reference evidence="13 14" key="1">
    <citation type="journal article" date="2019" name="Int. J. Syst. Evol. Microbiol.">
        <title>The Global Catalogue of Microorganisms (GCM) 10K type strain sequencing project: providing services to taxonomists for standard genome sequencing and annotation.</title>
        <authorList>
            <consortium name="The Broad Institute Genomics Platform"/>
            <consortium name="The Broad Institute Genome Sequencing Center for Infectious Disease"/>
            <person name="Wu L."/>
            <person name="Ma J."/>
        </authorList>
    </citation>
    <scope>NUCLEOTIDE SEQUENCE [LARGE SCALE GENOMIC DNA]</scope>
    <source>
        <strain evidence="13 14">CGMCC 1.15824</strain>
    </source>
</reference>
<dbReference type="Pfam" id="PF00702">
    <property type="entry name" value="Hydrolase"/>
    <property type="match status" value="1"/>
</dbReference>
<dbReference type="GO" id="GO:0046872">
    <property type="term" value="F:metal ion binding"/>
    <property type="evidence" value="ECO:0007669"/>
    <property type="project" value="UniProtKB-KW"/>
</dbReference>
<evidence type="ECO:0000256" key="11">
    <source>
        <dbReference type="SAM" id="Phobius"/>
    </source>
</evidence>
<protein>
    <submittedName>
        <fullName evidence="13">Heavy metal translocating P-type ATPase</fullName>
    </submittedName>
</protein>
<dbReference type="InterPro" id="IPR044492">
    <property type="entry name" value="P_typ_ATPase_HD_dom"/>
</dbReference>
<dbReference type="SFLD" id="SFLDF00027">
    <property type="entry name" value="p-type_atpase"/>
    <property type="match status" value="1"/>
</dbReference>
<feature type="transmembrane region" description="Helical" evidence="11">
    <location>
        <begin position="175"/>
        <end position="197"/>
    </location>
</feature>
<evidence type="ECO:0000256" key="8">
    <source>
        <dbReference type="ARBA" id="ARBA00022989"/>
    </source>
</evidence>
<dbReference type="NCBIfam" id="TIGR01525">
    <property type="entry name" value="ATPase-IB_hvy"/>
    <property type="match status" value="1"/>
</dbReference>
<dbReference type="SUPFAM" id="SSF55008">
    <property type="entry name" value="HMA, heavy metal-associated domain"/>
    <property type="match status" value="1"/>
</dbReference>
<feature type="transmembrane region" description="Helical" evidence="11">
    <location>
        <begin position="466"/>
        <end position="490"/>
    </location>
</feature>
<evidence type="ECO:0000256" key="7">
    <source>
        <dbReference type="ARBA" id="ARBA00022967"/>
    </source>
</evidence>
<evidence type="ECO:0000313" key="14">
    <source>
        <dbReference type="Proteomes" id="UP001595925"/>
    </source>
</evidence>
<comment type="similarity">
    <text evidence="2">Belongs to the cation transport ATPase (P-type) (TC 3.A.3) family. Type IB subfamily.</text>
</comment>
<keyword evidence="3 11" id="KW-0812">Transmembrane</keyword>
<feature type="transmembrane region" description="Helical" evidence="11">
    <location>
        <begin position="439"/>
        <end position="460"/>
    </location>
</feature>
<dbReference type="AlphaFoldDB" id="A0ABD5QAJ3"/>
<dbReference type="NCBIfam" id="TIGR01494">
    <property type="entry name" value="ATPase_P-type"/>
    <property type="match status" value="2"/>
</dbReference>
<feature type="transmembrane region" description="Helical" evidence="11">
    <location>
        <begin position="230"/>
        <end position="251"/>
    </location>
</feature>
<evidence type="ECO:0000256" key="4">
    <source>
        <dbReference type="ARBA" id="ARBA00022723"/>
    </source>
</evidence>
<keyword evidence="6" id="KW-0067">ATP-binding</keyword>
<evidence type="ECO:0000256" key="6">
    <source>
        <dbReference type="ARBA" id="ARBA00022840"/>
    </source>
</evidence>
<dbReference type="InterPro" id="IPR023214">
    <property type="entry name" value="HAD_sf"/>
</dbReference>
<dbReference type="InterPro" id="IPR006121">
    <property type="entry name" value="HMA_dom"/>
</dbReference>
<sequence>MDDTHPNATCELCGRTIDFASGIADAPSDEWYCSQGCREIDETLDGPIQAKGSDCSETSPAATESSPPGESNHRDQTFFRVDGMHSATCEEYLESRAMALDGVADATASYVTETVRVEHDNHVTQQDLIDALSTLGYDAYLRGDAAGSRQAEADAPLRSREMEGMRKRRSDEFLSFRYAAGVLFGAFLLLPYAVLVYPAHLADMVDTTFLELYENSFQLQGSSGALFLRLYLGLTGLVLLFTGLPVLRGAYASLRTKQPNTDLLVAFTVCSAYLYSAAAIIAGENDVFFDLTLVVAAAVTGAAFYETSIKQRALERLTDLTVSQVDEARRYSDDGTTHVVPVEEVTAGDRVLVRTGERIPVDGTLVDQACTVDESIVTGESVPVRRSPGEDVLGGSIVTNDAALVEVNEARTSSIDRIMQSVWNIQSTDHRIQRRADRMATFVAPVLVLAALGTGAGIYVSTGSVASTVLAMLGVFLVTSPWALGLATPLSVASCLRMMMEHGIIVFDETIFERLREIDVVVFDKTGTLTTGSMEVLEANAPADLLQDVAMLERRASHPAAEAIVAAFGRSEDQTDPMQTDGAPDTIAEPESDPVSEFSSHATGITGTVTGRSVAVGSLDLFAAEDWRVSEEIEQRVKQARGFGHLPVIVGRDGQAEGVVIVGDEPREDWEETLNQLDERGVDVVVLTGDDAEAAEFFDRHTAVDQVFAGVPPAGKTETIRRLANDRNVAMVGDGTNDAPALAVADLGISLGSGTALAADAADIAISTDDLGSVETAFELAHAARSRVRQNNALALCYNAITIPIAIIGLLNPVTVIFAAIVSAGLIGVNSSRRLLPDDKR</sequence>
<feature type="transmembrane region" description="Helical" evidence="11">
    <location>
        <begin position="263"/>
        <end position="281"/>
    </location>
</feature>
<dbReference type="InterPro" id="IPR036412">
    <property type="entry name" value="HAD-like_sf"/>
</dbReference>
<dbReference type="Pfam" id="PF00403">
    <property type="entry name" value="HMA"/>
    <property type="match status" value="1"/>
</dbReference>
<gene>
    <name evidence="13" type="ORF">ACFPFO_03110</name>
</gene>
<dbReference type="SFLD" id="SFLDS00003">
    <property type="entry name" value="Haloacid_Dehalogenase"/>
    <property type="match status" value="1"/>
</dbReference>
<dbReference type="EMBL" id="JBHSJG010000009">
    <property type="protein sequence ID" value="MFC4986776.1"/>
    <property type="molecule type" value="Genomic_DNA"/>
</dbReference>
<comment type="caution">
    <text evidence="13">The sequence shown here is derived from an EMBL/GenBank/DDBJ whole genome shotgun (WGS) entry which is preliminary data.</text>
</comment>
<keyword evidence="5" id="KW-0547">Nucleotide-binding</keyword>
<dbReference type="InterPro" id="IPR023299">
    <property type="entry name" value="ATPase_P-typ_cyto_dom_N"/>
</dbReference>
<keyword evidence="7" id="KW-1278">Translocase</keyword>
<dbReference type="Proteomes" id="UP001595925">
    <property type="component" value="Unassembled WGS sequence"/>
</dbReference>
<dbReference type="PANTHER" id="PTHR43520">
    <property type="entry name" value="ATP7, ISOFORM B"/>
    <property type="match status" value="1"/>
</dbReference>
<dbReference type="PANTHER" id="PTHR43520:SF8">
    <property type="entry name" value="P-TYPE CU(+) TRANSPORTER"/>
    <property type="match status" value="1"/>
</dbReference>
<dbReference type="PRINTS" id="PR00119">
    <property type="entry name" value="CATATPASE"/>
</dbReference>
<dbReference type="Gene3D" id="3.40.1110.10">
    <property type="entry name" value="Calcium-transporting ATPase, cytoplasmic domain N"/>
    <property type="match status" value="1"/>
</dbReference>
<evidence type="ECO:0000256" key="2">
    <source>
        <dbReference type="ARBA" id="ARBA00006024"/>
    </source>
</evidence>
<evidence type="ECO:0000256" key="3">
    <source>
        <dbReference type="ARBA" id="ARBA00022692"/>
    </source>
</evidence>
<feature type="region of interest" description="Disordered" evidence="10">
    <location>
        <begin position="572"/>
        <end position="599"/>
    </location>
</feature>
<keyword evidence="8 11" id="KW-1133">Transmembrane helix</keyword>
<dbReference type="PRINTS" id="PR00120">
    <property type="entry name" value="HATPASE"/>
</dbReference>
<dbReference type="Gene3D" id="3.40.50.1000">
    <property type="entry name" value="HAD superfamily/HAD-like"/>
    <property type="match status" value="1"/>
</dbReference>
<dbReference type="CDD" id="cd00371">
    <property type="entry name" value="HMA"/>
    <property type="match status" value="1"/>
</dbReference>
<evidence type="ECO:0000256" key="1">
    <source>
        <dbReference type="ARBA" id="ARBA00004127"/>
    </source>
</evidence>
<feature type="domain" description="HMA" evidence="12">
    <location>
        <begin position="75"/>
        <end position="140"/>
    </location>
</feature>
<dbReference type="InterPro" id="IPR059000">
    <property type="entry name" value="ATPase_P-type_domA"/>
</dbReference>